<evidence type="ECO:0000313" key="1">
    <source>
        <dbReference type="EMBL" id="KIK13532.1"/>
    </source>
</evidence>
<reference evidence="2" key="2">
    <citation type="submission" date="2015-01" db="EMBL/GenBank/DDBJ databases">
        <title>Evolutionary Origins and Diversification of the Mycorrhizal Mutualists.</title>
        <authorList>
            <consortium name="DOE Joint Genome Institute"/>
            <consortium name="Mycorrhizal Genomics Consortium"/>
            <person name="Kohler A."/>
            <person name="Kuo A."/>
            <person name="Nagy L.G."/>
            <person name="Floudas D."/>
            <person name="Copeland A."/>
            <person name="Barry K.W."/>
            <person name="Cichocki N."/>
            <person name="Veneault-Fourrey C."/>
            <person name="LaButti K."/>
            <person name="Lindquist E.A."/>
            <person name="Lipzen A."/>
            <person name="Lundell T."/>
            <person name="Morin E."/>
            <person name="Murat C."/>
            <person name="Riley R."/>
            <person name="Ohm R."/>
            <person name="Sun H."/>
            <person name="Tunlid A."/>
            <person name="Henrissat B."/>
            <person name="Grigoriev I.V."/>
            <person name="Hibbett D.S."/>
            <person name="Martin F."/>
        </authorList>
    </citation>
    <scope>NUCLEOTIDE SEQUENCE [LARGE SCALE GENOMIC DNA]</scope>
    <source>
        <strain evidence="2">441</strain>
    </source>
</reference>
<dbReference type="HOGENOM" id="CLU_2373586_0_0_1"/>
<name>A0A0C9YTE3_9AGAM</name>
<dbReference type="EMBL" id="KN833989">
    <property type="protein sequence ID" value="KIK13532.1"/>
    <property type="molecule type" value="Genomic_DNA"/>
</dbReference>
<dbReference type="AlphaFoldDB" id="A0A0C9YTE3"/>
<reference evidence="1 2" key="1">
    <citation type="submission" date="2014-04" db="EMBL/GenBank/DDBJ databases">
        <authorList>
            <consortium name="DOE Joint Genome Institute"/>
            <person name="Kuo A."/>
            <person name="Kohler A."/>
            <person name="Costa M.D."/>
            <person name="Nagy L.G."/>
            <person name="Floudas D."/>
            <person name="Copeland A."/>
            <person name="Barry K.W."/>
            <person name="Cichocki N."/>
            <person name="Veneault-Fourrey C."/>
            <person name="LaButti K."/>
            <person name="Lindquist E.A."/>
            <person name="Lipzen A."/>
            <person name="Lundell T."/>
            <person name="Morin E."/>
            <person name="Murat C."/>
            <person name="Sun H."/>
            <person name="Tunlid A."/>
            <person name="Henrissat B."/>
            <person name="Grigoriev I.V."/>
            <person name="Hibbett D.S."/>
            <person name="Martin F."/>
            <person name="Nordberg H.P."/>
            <person name="Cantor M.N."/>
            <person name="Hua S.X."/>
        </authorList>
    </citation>
    <scope>NUCLEOTIDE SEQUENCE [LARGE SCALE GENOMIC DNA]</scope>
    <source>
        <strain evidence="1 2">441</strain>
    </source>
</reference>
<sequence length="95" mass="10189">MLRSAYFPITCAAARSAPPLAALPEYHKNATSYNIVVHDADRSPVWPNDAVDRLVTGAPARGDVDRLCSSCSMTDGWSLVHKDEAPVTPSYAADS</sequence>
<evidence type="ECO:0000313" key="2">
    <source>
        <dbReference type="Proteomes" id="UP000054018"/>
    </source>
</evidence>
<protein>
    <submittedName>
        <fullName evidence="1">Uncharacterized protein</fullName>
    </submittedName>
</protein>
<proteinExistence type="predicted"/>
<organism evidence="1 2">
    <name type="scientific">Pisolithus microcarpus 441</name>
    <dbReference type="NCBI Taxonomy" id="765257"/>
    <lineage>
        <taxon>Eukaryota</taxon>
        <taxon>Fungi</taxon>
        <taxon>Dikarya</taxon>
        <taxon>Basidiomycota</taxon>
        <taxon>Agaricomycotina</taxon>
        <taxon>Agaricomycetes</taxon>
        <taxon>Agaricomycetidae</taxon>
        <taxon>Boletales</taxon>
        <taxon>Sclerodermatineae</taxon>
        <taxon>Pisolithaceae</taxon>
        <taxon>Pisolithus</taxon>
    </lineage>
</organism>
<dbReference type="Proteomes" id="UP000054018">
    <property type="component" value="Unassembled WGS sequence"/>
</dbReference>
<keyword evidence="2" id="KW-1185">Reference proteome</keyword>
<accession>A0A0C9YTE3</accession>
<gene>
    <name evidence="1" type="ORF">PISMIDRAFT_399978</name>
</gene>